<dbReference type="InterPro" id="IPR053274">
    <property type="entry name" value="Fluconazole_resistance"/>
</dbReference>
<proteinExistence type="predicted"/>
<evidence type="ECO:0000256" key="1">
    <source>
        <dbReference type="SAM" id="MobiDB-lite"/>
    </source>
</evidence>
<dbReference type="GeneID" id="34685040"/>
<dbReference type="PANTHER" id="PTHR28065:SF1">
    <property type="entry name" value="DUF4050 DOMAIN-CONTAINING PROTEIN"/>
    <property type="match status" value="1"/>
</dbReference>
<evidence type="ECO:0000313" key="3">
    <source>
        <dbReference type="EMBL" id="CEP61611.1"/>
    </source>
</evidence>
<organism evidence="3 4">
    <name type="scientific">Lachancea lanzarotensis</name>
    <dbReference type="NCBI Taxonomy" id="1245769"/>
    <lineage>
        <taxon>Eukaryota</taxon>
        <taxon>Fungi</taxon>
        <taxon>Dikarya</taxon>
        <taxon>Ascomycota</taxon>
        <taxon>Saccharomycotina</taxon>
        <taxon>Saccharomycetes</taxon>
        <taxon>Saccharomycetales</taxon>
        <taxon>Saccharomycetaceae</taxon>
        <taxon>Lachancea</taxon>
    </lineage>
</organism>
<dbReference type="InterPro" id="IPR025124">
    <property type="entry name" value="Gag1-like_clamp"/>
</dbReference>
<dbReference type="PANTHER" id="PTHR28065">
    <property type="entry name" value="FREQUENIN"/>
    <property type="match status" value="1"/>
</dbReference>
<feature type="compositionally biased region" description="Polar residues" evidence="1">
    <location>
        <begin position="8"/>
        <end position="20"/>
    </location>
</feature>
<dbReference type="Proteomes" id="UP000054304">
    <property type="component" value="Unassembled WGS sequence"/>
</dbReference>
<keyword evidence="4" id="KW-1185">Reference proteome</keyword>
<dbReference type="AlphaFoldDB" id="A0A0C7N4T9"/>
<dbReference type="RefSeq" id="XP_022627845.1">
    <property type="nucleotide sequence ID" value="XM_022773363.1"/>
</dbReference>
<evidence type="ECO:0000259" key="2">
    <source>
        <dbReference type="Pfam" id="PF13259"/>
    </source>
</evidence>
<dbReference type="OrthoDB" id="5576875at2759"/>
<dbReference type="HOGENOM" id="CLU_092540_0_0_1"/>
<dbReference type="EMBL" id="LN736362">
    <property type="protein sequence ID" value="CEP61611.1"/>
    <property type="molecule type" value="Genomic_DNA"/>
</dbReference>
<protein>
    <submittedName>
        <fullName evidence="3">LALA0S03e06810g1_1</fullName>
    </submittedName>
</protein>
<feature type="compositionally biased region" description="Acidic residues" evidence="1">
    <location>
        <begin position="94"/>
        <end position="110"/>
    </location>
</feature>
<feature type="compositionally biased region" description="Basic and acidic residues" evidence="1">
    <location>
        <begin position="58"/>
        <end position="81"/>
    </location>
</feature>
<dbReference type="STRING" id="1245769.A0A0C7N4T9"/>
<reference evidence="3 4" key="1">
    <citation type="submission" date="2014-12" db="EMBL/GenBank/DDBJ databases">
        <authorList>
            <person name="Neuveglise Cecile"/>
        </authorList>
    </citation>
    <scope>NUCLEOTIDE SEQUENCE [LARGE SCALE GENOMIC DNA]</scope>
    <source>
        <strain evidence="3 4">CBS 12615</strain>
    </source>
</reference>
<feature type="domain" description="Gag1-like clamp" evidence="2">
    <location>
        <begin position="149"/>
        <end position="224"/>
    </location>
</feature>
<name>A0A0C7N4T9_9SACH</name>
<accession>A0A0C7N4T9</accession>
<feature type="region of interest" description="Disordered" evidence="1">
    <location>
        <begin position="40"/>
        <end position="120"/>
    </location>
</feature>
<evidence type="ECO:0000313" key="4">
    <source>
        <dbReference type="Proteomes" id="UP000054304"/>
    </source>
</evidence>
<feature type="region of interest" description="Disordered" evidence="1">
    <location>
        <begin position="1"/>
        <end position="21"/>
    </location>
</feature>
<dbReference type="Pfam" id="PF13259">
    <property type="entry name" value="clamp_Gag1-like"/>
    <property type="match status" value="1"/>
</dbReference>
<gene>
    <name evidence="3" type="ORF">LALA0_S03e06810g</name>
</gene>
<sequence length="231" mass="26794">MRSESRKISLSSNGSTTTKNPFKHFINRFRVGLHQFSKEALDSDSVEDFESVNGLFDSEDRKKSEMEEQEHQEQRGSEERNSSTSITLNREIALTDEEDDEDEIEQDSNDENGSGCTSRRDQQTFATYNAVEECVKLRSKLGEPFVQADRIWRRRRELWCQTTENAEFGVAAKNRKRFDEIAPRHYVRVYRKLVVDGVPLKRALNLQDAIRIINAGWVETQKWERASKGLA</sequence>